<keyword evidence="3" id="KW-1185">Reference proteome</keyword>
<dbReference type="AlphaFoldDB" id="A0AAD7DAK5"/>
<dbReference type="EMBL" id="JARKIE010000091">
    <property type="protein sequence ID" value="KAJ7687006.1"/>
    <property type="molecule type" value="Genomic_DNA"/>
</dbReference>
<evidence type="ECO:0000313" key="3">
    <source>
        <dbReference type="Proteomes" id="UP001221757"/>
    </source>
</evidence>
<feature type="transmembrane region" description="Helical" evidence="1">
    <location>
        <begin position="272"/>
        <end position="295"/>
    </location>
</feature>
<keyword evidence="1" id="KW-0812">Transmembrane</keyword>
<dbReference type="Proteomes" id="UP001221757">
    <property type="component" value="Unassembled WGS sequence"/>
</dbReference>
<accession>A0AAD7DAK5</accession>
<sequence>MRRFVVVVSHPAAIATQPSWGTNILEPAAHAQNDCPHLQRGNNSEHCSGAACTPAVPLADSLSSWSASSDDTLCAYNVAAYLCAPLQLCARGSRCRRIRVRQTAFDNPAGATNADFGACGAQCGEGPATPSETPLCVPREQRLHRGRGLRPNATGSCACTDIAADGTAYGCVMCAVRFERSTPSRPRGACDFSVNATLRVSASDTHTPACAFTALHPVPNTPSDQALMRPWRDGRPRATQTPPPRVYGVRLRVPGSGSAASTGAEWNTLGTLAMVGSTIICLAFMLSGFGFGFGFEGSSHSPDKGSNRKQCSALVLSAFGHRADWGLLVWRHFTSPEVRDGGGGGILY</sequence>
<reference evidence="2" key="1">
    <citation type="submission" date="2023-03" db="EMBL/GenBank/DDBJ databases">
        <title>Massive genome expansion in bonnet fungi (Mycena s.s.) driven by repeated elements and novel gene families across ecological guilds.</title>
        <authorList>
            <consortium name="Lawrence Berkeley National Laboratory"/>
            <person name="Harder C.B."/>
            <person name="Miyauchi S."/>
            <person name="Viragh M."/>
            <person name="Kuo A."/>
            <person name="Thoen E."/>
            <person name="Andreopoulos B."/>
            <person name="Lu D."/>
            <person name="Skrede I."/>
            <person name="Drula E."/>
            <person name="Henrissat B."/>
            <person name="Morin E."/>
            <person name="Kohler A."/>
            <person name="Barry K."/>
            <person name="LaButti K."/>
            <person name="Morin E."/>
            <person name="Salamov A."/>
            <person name="Lipzen A."/>
            <person name="Mereny Z."/>
            <person name="Hegedus B."/>
            <person name="Baldrian P."/>
            <person name="Stursova M."/>
            <person name="Weitz H."/>
            <person name="Taylor A."/>
            <person name="Grigoriev I.V."/>
            <person name="Nagy L.G."/>
            <person name="Martin F."/>
            <person name="Kauserud H."/>
        </authorList>
    </citation>
    <scope>NUCLEOTIDE SEQUENCE</scope>
    <source>
        <strain evidence="2">CBHHK067</strain>
    </source>
</reference>
<gene>
    <name evidence="2" type="ORF">B0H17DRAFT_1136514</name>
</gene>
<keyword evidence="1" id="KW-1133">Transmembrane helix</keyword>
<protein>
    <submittedName>
        <fullName evidence="2">Uncharacterized protein</fullName>
    </submittedName>
</protein>
<evidence type="ECO:0000313" key="2">
    <source>
        <dbReference type="EMBL" id="KAJ7687006.1"/>
    </source>
</evidence>
<organism evidence="2 3">
    <name type="scientific">Mycena rosella</name>
    <name type="common">Pink bonnet</name>
    <name type="synonym">Agaricus rosellus</name>
    <dbReference type="NCBI Taxonomy" id="1033263"/>
    <lineage>
        <taxon>Eukaryota</taxon>
        <taxon>Fungi</taxon>
        <taxon>Dikarya</taxon>
        <taxon>Basidiomycota</taxon>
        <taxon>Agaricomycotina</taxon>
        <taxon>Agaricomycetes</taxon>
        <taxon>Agaricomycetidae</taxon>
        <taxon>Agaricales</taxon>
        <taxon>Marasmiineae</taxon>
        <taxon>Mycenaceae</taxon>
        <taxon>Mycena</taxon>
    </lineage>
</organism>
<proteinExistence type="predicted"/>
<name>A0AAD7DAK5_MYCRO</name>
<evidence type="ECO:0000256" key="1">
    <source>
        <dbReference type="SAM" id="Phobius"/>
    </source>
</evidence>
<keyword evidence="1" id="KW-0472">Membrane</keyword>
<comment type="caution">
    <text evidence="2">The sequence shown here is derived from an EMBL/GenBank/DDBJ whole genome shotgun (WGS) entry which is preliminary data.</text>
</comment>